<dbReference type="PANTHER" id="PTHR39430:SF1">
    <property type="entry name" value="PROTEASE"/>
    <property type="match status" value="1"/>
</dbReference>
<dbReference type="HOGENOM" id="CLU_062525_0_0_3"/>
<dbReference type="STRING" id="292563.Cyast_2496"/>
<name>K9YNI9_CYASC</name>
<keyword evidence="4" id="KW-1185">Reference proteome</keyword>
<dbReference type="KEGG" id="csn:Cyast_2496"/>
<accession>K9YNI9</accession>
<evidence type="ECO:0000259" key="2">
    <source>
        <dbReference type="Pfam" id="PF02517"/>
    </source>
</evidence>
<keyword evidence="1" id="KW-1133">Transmembrane helix</keyword>
<dbReference type="PATRIC" id="fig|292563.3.peg.2609"/>
<feature type="transmembrane region" description="Helical" evidence="1">
    <location>
        <begin position="126"/>
        <end position="147"/>
    </location>
</feature>
<evidence type="ECO:0000256" key="1">
    <source>
        <dbReference type="SAM" id="Phobius"/>
    </source>
</evidence>
<sequence length="278" mass="31237">MIDLESNPITSTLINSNGIIKVILFLIIWGVVWLPIAFPLTRLIQWHPAAPISNSQKLTLIASLYLIAPWLAWGVMGKDLHQITLIFRASTLNFILWGYVIGIITIVFTDLSIFFLGWLKWKKPPDFFYAIVKTIPLLFLVSFLVAAVEELIFRGLFVNFLMEDYRLWTTAIISSGVFALLHLLWERKDTIPQLPGLFLMGMVLFYSVYLQDGSIALAVGIHGGWVLSLATLDTLDLYEYDDGVNPWLCGEKGKPLASLAGILVVVLAGLLLFFCFGR</sequence>
<feature type="transmembrane region" description="Helical" evidence="1">
    <location>
        <begin position="197"/>
        <end position="221"/>
    </location>
</feature>
<dbReference type="Pfam" id="PF02517">
    <property type="entry name" value="Rce1-like"/>
    <property type="match status" value="1"/>
</dbReference>
<feature type="transmembrane region" description="Helical" evidence="1">
    <location>
        <begin position="58"/>
        <end position="76"/>
    </location>
</feature>
<dbReference type="GO" id="GO:0004175">
    <property type="term" value="F:endopeptidase activity"/>
    <property type="evidence" value="ECO:0007669"/>
    <property type="project" value="UniProtKB-ARBA"/>
</dbReference>
<evidence type="ECO:0000313" key="4">
    <source>
        <dbReference type="Proteomes" id="UP000010483"/>
    </source>
</evidence>
<gene>
    <name evidence="3" type="ordered locus">Cyast_2496</name>
</gene>
<dbReference type="GO" id="GO:0080120">
    <property type="term" value="P:CAAX-box protein maturation"/>
    <property type="evidence" value="ECO:0007669"/>
    <property type="project" value="UniProtKB-ARBA"/>
</dbReference>
<organism evidence="3 4">
    <name type="scientific">Cyanobacterium stanieri (strain ATCC 29140 / PCC 7202)</name>
    <dbReference type="NCBI Taxonomy" id="292563"/>
    <lineage>
        <taxon>Bacteria</taxon>
        <taxon>Bacillati</taxon>
        <taxon>Cyanobacteriota</taxon>
        <taxon>Cyanophyceae</taxon>
        <taxon>Oscillatoriophycideae</taxon>
        <taxon>Chroococcales</taxon>
        <taxon>Geminocystaceae</taxon>
        <taxon>Cyanobacterium</taxon>
    </lineage>
</organism>
<keyword evidence="1" id="KW-0812">Transmembrane</keyword>
<feature type="transmembrane region" description="Helical" evidence="1">
    <location>
        <begin position="96"/>
        <end position="119"/>
    </location>
</feature>
<feature type="transmembrane region" description="Helical" evidence="1">
    <location>
        <begin position="167"/>
        <end position="185"/>
    </location>
</feature>
<dbReference type="BioCyc" id="CSTA292563:G1353-2496-MONOMER"/>
<proteinExistence type="predicted"/>
<evidence type="ECO:0000313" key="3">
    <source>
        <dbReference type="EMBL" id="AFZ48439.1"/>
    </source>
</evidence>
<dbReference type="eggNOG" id="COG1266">
    <property type="taxonomic scope" value="Bacteria"/>
</dbReference>
<feature type="transmembrane region" description="Helical" evidence="1">
    <location>
        <begin position="18"/>
        <end position="38"/>
    </location>
</feature>
<dbReference type="InterPro" id="IPR003675">
    <property type="entry name" value="Rce1/LyrA-like_dom"/>
</dbReference>
<feature type="transmembrane region" description="Helical" evidence="1">
    <location>
        <begin position="256"/>
        <end position="276"/>
    </location>
</feature>
<dbReference type="AlphaFoldDB" id="K9YNI9"/>
<keyword evidence="1" id="KW-0472">Membrane</keyword>
<dbReference type="EMBL" id="CP003940">
    <property type="protein sequence ID" value="AFZ48439.1"/>
    <property type="molecule type" value="Genomic_DNA"/>
</dbReference>
<protein>
    <submittedName>
        <fullName evidence="3">Abortive infection protein</fullName>
    </submittedName>
</protein>
<dbReference type="PANTHER" id="PTHR39430">
    <property type="entry name" value="MEMBRANE-ASSOCIATED PROTEASE-RELATED"/>
    <property type="match status" value="1"/>
</dbReference>
<feature type="domain" description="CAAX prenyl protease 2/Lysostaphin resistance protein A-like" evidence="2">
    <location>
        <begin position="134"/>
        <end position="226"/>
    </location>
</feature>
<reference evidence="4" key="1">
    <citation type="journal article" date="2013" name="Proc. Natl. Acad. Sci. U.S.A.">
        <title>Improving the coverage of the cyanobacterial phylum using diversity-driven genome sequencing.</title>
        <authorList>
            <person name="Shih P.M."/>
            <person name="Wu D."/>
            <person name="Latifi A."/>
            <person name="Axen S.D."/>
            <person name="Fewer D.P."/>
            <person name="Talla E."/>
            <person name="Calteau A."/>
            <person name="Cai F."/>
            <person name="Tandeau de Marsac N."/>
            <person name="Rippka R."/>
            <person name="Herdman M."/>
            <person name="Sivonen K."/>
            <person name="Coursin T."/>
            <person name="Laurent T."/>
            <person name="Goodwin L."/>
            <person name="Nolan M."/>
            <person name="Davenport K.W."/>
            <person name="Han C.S."/>
            <person name="Rubin E.M."/>
            <person name="Eisen J.A."/>
            <person name="Woyke T."/>
            <person name="Gugger M."/>
            <person name="Kerfeld C.A."/>
        </authorList>
    </citation>
    <scope>NUCLEOTIDE SEQUENCE [LARGE SCALE GENOMIC DNA]</scope>
    <source>
        <strain evidence="4">ATCC 29140 / PCC 7202</strain>
    </source>
</reference>
<dbReference type="Proteomes" id="UP000010483">
    <property type="component" value="Chromosome"/>
</dbReference>